<feature type="domain" description="Zinc finger ZPR1-type" evidence="5">
    <location>
        <begin position="13"/>
        <end position="175"/>
    </location>
</feature>
<evidence type="ECO:0000256" key="2">
    <source>
        <dbReference type="ARBA" id="ARBA00022723"/>
    </source>
</evidence>
<evidence type="ECO:0000313" key="6">
    <source>
        <dbReference type="EMBL" id="CAF1020029.1"/>
    </source>
</evidence>
<dbReference type="Proteomes" id="UP000663879">
    <property type="component" value="Unassembled WGS sequence"/>
</dbReference>
<dbReference type="Gene3D" id="2.60.120.1040">
    <property type="entry name" value="ZPR1, A/B domain"/>
    <property type="match status" value="1"/>
</dbReference>
<sequence length="210" mass="24011">MIDSNNDLVEFEDQCPSCFKFCKTNMKPTEIPYFKSVIIMCTVCDFCGFKSCEVKSGSGISDKGIRYVLKITEPSDMSRDLLKSEDASFEIPELDFFVNSGTLGGKFTTIEGIIKNACEQLENWCLSSFKNDLESQDKANIMEDLIQKLIMIQNGKMFDVHIILDDPSGNSYIQNSYSPDNDPNMKIEFYERDYYQNDLLGLNDIKTENY</sequence>
<keyword evidence="3" id="KW-0863">Zinc-finger</keyword>
<comment type="similarity">
    <text evidence="1">Belongs to the ZPR1 family.</text>
</comment>
<keyword evidence="2" id="KW-0479">Metal-binding</keyword>
<dbReference type="Gene3D" id="2.20.25.420">
    <property type="entry name" value="ZPR1, zinc finger domain"/>
    <property type="match status" value="1"/>
</dbReference>
<keyword evidence="7" id="KW-1185">Reference proteome</keyword>
<dbReference type="NCBIfam" id="TIGR00310">
    <property type="entry name" value="ZPR1_znf"/>
    <property type="match status" value="1"/>
</dbReference>
<keyword evidence="4" id="KW-0862">Zinc</keyword>
<dbReference type="InterPro" id="IPR042451">
    <property type="entry name" value="ZPR1_A/B_dom"/>
</dbReference>
<reference evidence="6" key="1">
    <citation type="submission" date="2021-02" db="EMBL/GenBank/DDBJ databases">
        <authorList>
            <person name="Nowell W R."/>
        </authorList>
    </citation>
    <scope>NUCLEOTIDE SEQUENCE</scope>
    <source>
        <strain evidence="6">Ploen Becks lab</strain>
    </source>
</reference>
<dbReference type="EMBL" id="CAJNOC010004390">
    <property type="protein sequence ID" value="CAF1020029.1"/>
    <property type="molecule type" value="Genomic_DNA"/>
</dbReference>
<dbReference type="OrthoDB" id="308464at2759"/>
<dbReference type="InterPro" id="IPR042452">
    <property type="entry name" value="ZPR1_Znf1/2"/>
</dbReference>
<protein>
    <recommendedName>
        <fullName evidence="5">Zinc finger ZPR1-type domain-containing protein</fullName>
    </recommendedName>
</protein>
<dbReference type="GO" id="GO:0005634">
    <property type="term" value="C:nucleus"/>
    <property type="evidence" value="ECO:0007669"/>
    <property type="project" value="TreeGrafter"/>
</dbReference>
<dbReference type="GO" id="GO:0008270">
    <property type="term" value="F:zinc ion binding"/>
    <property type="evidence" value="ECO:0007669"/>
    <property type="project" value="UniProtKB-KW"/>
</dbReference>
<evidence type="ECO:0000256" key="4">
    <source>
        <dbReference type="ARBA" id="ARBA00022833"/>
    </source>
</evidence>
<accession>A0A814ICV9</accession>
<dbReference type="AlphaFoldDB" id="A0A814ICV9"/>
<name>A0A814ICV9_9BILA</name>
<comment type="caution">
    <text evidence="6">The sequence shown here is derived from an EMBL/GenBank/DDBJ whole genome shotgun (WGS) entry which is preliminary data.</text>
</comment>
<dbReference type="Pfam" id="PF22794">
    <property type="entry name" value="jr-ZPR1"/>
    <property type="match status" value="1"/>
</dbReference>
<dbReference type="Pfam" id="PF03367">
    <property type="entry name" value="Zn_ribbon_ZPR1"/>
    <property type="match status" value="1"/>
</dbReference>
<proteinExistence type="inferred from homology"/>
<evidence type="ECO:0000313" key="7">
    <source>
        <dbReference type="Proteomes" id="UP000663879"/>
    </source>
</evidence>
<dbReference type="InterPro" id="IPR040141">
    <property type="entry name" value="ZPR1"/>
</dbReference>
<dbReference type="PANTHER" id="PTHR10876:SF0">
    <property type="entry name" value="ZINC FINGER PROTEIN ZPR1"/>
    <property type="match status" value="1"/>
</dbReference>
<dbReference type="PANTHER" id="PTHR10876">
    <property type="entry name" value="ZINC FINGER PROTEIN ZPR1"/>
    <property type="match status" value="1"/>
</dbReference>
<evidence type="ECO:0000259" key="5">
    <source>
        <dbReference type="SMART" id="SM00709"/>
    </source>
</evidence>
<evidence type="ECO:0000256" key="1">
    <source>
        <dbReference type="ARBA" id="ARBA00008354"/>
    </source>
</evidence>
<dbReference type="InterPro" id="IPR004457">
    <property type="entry name" value="Znf_ZPR1"/>
</dbReference>
<evidence type="ECO:0000256" key="3">
    <source>
        <dbReference type="ARBA" id="ARBA00022771"/>
    </source>
</evidence>
<gene>
    <name evidence="6" type="ORF">OXX778_LOCUS17332</name>
</gene>
<organism evidence="6 7">
    <name type="scientific">Brachionus calyciflorus</name>
    <dbReference type="NCBI Taxonomy" id="104777"/>
    <lineage>
        <taxon>Eukaryota</taxon>
        <taxon>Metazoa</taxon>
        <taxon>Spiralia</taxon>
        <taxon>Gnathifera</taxon>
        <taxon>Rotifera</taxon>
        <taxon>Eurotatoria</taxon>
        <taxon>Monogononta</taxon>
        <taxon>Pseudotrocha</taxon>
        <taxon>Ploima</taxon>
        <taxon>Brachionidae</taxon>
        <taxon>Brachionus</taxon>
    </lineage>
</organism>
<dbReference type="InterPro" id="IPR056180">
    <property type="entry name" value="ZPR1_jr_dom"/>
</dbReference>
<dbReference type="SMART" id="SM00709">
    <property type="entry name" value="Zpr1"/>
    <property type="match status" value="1"/>
</dbReference>